<dbReference type="PANTHER" id="PTHR11538">
    <property type="entry name" value="PHENYLALANYL-TRNA SYNTHETASE"/>
    <property type="match status" value="1"/>
</dbReference>
<dbReference type="AlphaFoldDB" id="A0A8H3Z3Z5"/>
<feature type="compositionally biased region" description="Basic residues" evidence="1">
    <location>
        <begin position="52"/>
        <end position="62"/>
    </location>
</feature>
<evidence type="ECO:0000256" key="1">
    <source>
        <dbReference type="SAM" id="MobiDB-lite"/>
    </source>
</evidence>
<protein>
    <recommendedName>
        <fullName evidence="2">25S rRNA (uridine-N(3))-methyltransferase BMT5-like domain-containing protein</fullName>
    </recommendedName>
</protein>
<comment type="caution">
    <text evidence="3">The sequence shown here is derived from an EMBL/GenBank/DDBJ whole genome shotgun (WGS) entry which is preliminary data.</text>
</comment>
<proteinExistence type="predicted"/>
<feature type="compositionally biased region" description="Basic and acidic residues" evidence="1">
    <location>
        <begin position="18"/>
        <end position="41"/>
    </location>
</feature>
<evidence type="ECO:0000313" key="4">
    <source>
        <dbReference type="Proteomes" id="UP000447873"/>
    </source>
</evidence>
<dbReference type="GO" id="GO:0070042">
    <property type="term" value="F:rRNA (uridine-N3-)-methyltransferase activity"/>
    <property type="evidence" value="ECO:0007669"/>
    <property type="project" value="InterPro"/>
</dbReference>
<feature type="domain" description="25S rRNA (uridine-N(3))-methyltransferase BMT5-like" evidence="2">
    <location>
        <begin position="98"/>
        <end position="241"/>
    </location>
</feature>
<gene>
    <name evidence="3" type="ORF">EG328_008005</name>
</gene>
<dbReference type="GO" id="GO:0070475">
    <property type="term" value="P:rRNA base methylation"/>
    <property type="evidence" value="ECO:0007669"/>
    <property type="project" value="InterPro"/>
</dbReference>
<evidence type="ECO:0000313" key="3">
    <source>
        <dbReference type="EMBL" id="KAE9985015.1"/>
    </source>
</evidence>
<name>A0A8H3Z3Z5_VENIN</name>
<dbReference type="Proteomes" id="UP000447873">
    <property type="component" value="Unassembled WGS sequence"/>
</dbReference>
<feature type="compositionally biased region" description="Gly residues" evidence="1">
    <location>
        <begin position="42"/>
        <end position="51"/>
    </location>
</feature>
<feature type="region of interest" description="Disordered" evidence="1">
    <location>
        <begin position="1"/>
        <end position="81"/>
    </location>
</feature>
<dbReference type="GO" id="GO:0005737">
    <property type="term" value="C:cytoplasm"/>
    <property type="evidence" value="ECO:0007669"/>
    <property type="project" value="TreeGrafter"/>
</dbReference>
<organism evidence="3 4">
    <name type="scientific">Venturia inaequalis</name>
    <name type="common">Apple scab fungus</name>
    <dbReference type="NCBI Taxonomy" id="5025"/>
    <lineage>
        <taxon>Eukaryota</taxon>
        <taxon>Fungi</taxon>
        <taxon>Dikarya</taxon>
        <taxon>Ascomycota</taxon>
        <taxon>Pezizomycotina</taxon>
        <taxon>Dothideomycetes</taxon>
        <taxon>Pleosporomycetidae</taxon>
        <taxon>Venturiales</taxon>
        <taxon>Venturiaceae</taxon>
        <taxon>Venturia</taxon>
    </lineage>
</organism>
<dbReference type="Pfam" id="PF10354">
    <property type="entry name" value="BMT5-like"/>
    <property type="match status" value="1"/>
</dbReference>
<evidence type="ECO:0000259" key="2">
    <source>
        <dbReference type="Pfam" id="PF10354"/>
    </source>
</evidence>
<dbReference type="PANTHER" id="PTHR11538:SF26">
    <property type="entry name" value="FERREDOXIN-FOLD ANTICODON-BINDING DOMAIN-CONTAINING PROTEIN 1"/>
    <property type="match status" value="1"/>
</dbReference>
<reference evidence="3 4" key="1">
    <citation type="submission" date="2018-12" db="EMBL/GenBank/DDBJ databases">
        <title>Venturia inaequalis Genome Resource.</title>
        <authorList>
            <person name="Lichtner F.J."/>
        </authorList>
    </citation>
    <scope>NUCLEOTIDE SEQUENCE [LARGE SCALE GENOMIC DNA]</scope>
    <source>
        <strain evidence="3 4">120213</strain>
    </source>
</reference>
<dbReference type="EMBL" id="WNWS01000044">
    <property type="protein sequence ID" value="KAE9985015.1"/>
    <property type="molecule type" value="Genomic_DNA"/>
</dbReference>
<feature type="compositionally biased region" description="Basic and acidic residues" evidence="1">
    <location>
        <begin position="63"/>
        <end position="77"/>
    </location>
</feature>
<dbReference type="InterPro" id="IPR019446">
    <property type="entry name" value="BMT5-like"/>
</dbReference>
<sequence>MPRTKKNKFAPGRFSHLPKSERPKMRDSKEVKEAKMRKPGEGGDGSGAVGKKGGKGKGRKRVKTGDGKTGGKEEGGKVKRVQASQQNVVPFDVFDRVLCVGEGDLSFTTSLLLDHGCASITSTTFDSESELLQKYPHVTSAIETIKETEQTLFHNIDATKLSSYKILRSNGPYDRIFFMFPHVGGKSTSVNKQVRANQALLAGFFSSAKDLLRKEADERERVNGDPGASILVTVFEGEPEARTYEFGIKPEEVEKQDLSSATGGNDVPLAIRGGKKIDYLKRKWNEDSSTDED</sequence>
<accession>A0A8H3Z3Z5</accession>